<organism evidence="3 4">
    <name type="scientific">Actinomycetospora chibensis</name>
    <dbReference type="NCBI Taxonomy" id="663606"/>
    <lineage>
        <taxon>Bacteria</taxon>
        <taxon>Bacillati</taxon>
        <taxon>Actinomycetota</taxon>
        <taxon>Actinomycetes</taxon>
        <taxon>Pseudonocardiales</taxon>
        <taxon>Pseudonocardiaceae</taxon>
        <taxon>Actinomycetospora</taxon>
    </lineage>
</organism>
<feature type="compositionally biased region" description="Low complexity" evidence="1">
    <location>
        <begin position="274"/>
        <end position="286"/>
    </location>
</feature>
<name>A0ABV9RD30_9PSEU</name>
<dbReference type="EMBL" id="JBHSIM010000003">
    <property type="protein sequence ID" value="MFC4831231.1"/>
    <property type="molecule type" value="Genomic_DNA"/>
</dbReference>
<evidence type="ECO:0000259" key="2">
    <source>
        <dbReference type="Pfam" id="PF09130"/>
    </source>
</evidence>
<feature type="domain" description="Phosphogluconate dehydrogenase NAD-binding putative C-terminal" evidence="2">
    <location>
        <begin position="188"/>
        <end position="253"/>
    </location>
</feature>
<dbReference type="InterPro" id="IPR008927">
    <property type="entry name" value="6-PGluconate_DH-like_C_sf"/>
</dbReference>
<dbReference type="Gene3D" id="1.10.1040.10">
    <property type="entry name" value="N-(1-d-carboxylethyl)-l-norvaline Dehydrogenase, domain 2"/>
    <property type="match status" value="1"/>
</dbReference>
<sequence length="296" mass="29784">MTTVGLVAPGAMGTALGRCLAEGGHRVLTSLAGRSRDTVARADGVFEDAGGLGDLVRAVHVVLLVVPPGAARAAGDALAAACEATGARPLTVEMDAVAPHTVRAVAERLPGDLVDGAISGPPPRPDTPTPTRVFLSGPRAGDVAALGAPGVRWIVLDGPVGAASAAKMCTASVRKGYQALLAQAFVTAEAHGVLDEVLADVRLDFPDAGVASAAVAATKAWRFVDEMTEIAATQEAAGLPPALAEGLAEAYRALATSAWGTRRPDEVPPDLTDPAGLRPPGAPRAASGETDRNPGQ</sequence>
<evidence type="ECO:0000313" key="3">
    <source>
        <dbReference type="EMBL" id="MFC4831231.1"/>
    </source>
</evidence>
<evidence type="ECO:0000313" key="4">
    <source>
        <dbReference type="Proteomes" id="UP001595909"/>
    </source>
</evidence>
<dbReference type="Proteomes" id="UP001595909">
    <property type="component" value="Unassembled WGS sequence"/>
</dbReference>
<gene>
    <name evidence="3" type="ORF">ACFPEL_02300</name>
</gene>
<dbReference type="InterPro" id="IPR015814">
    <property type="entry name" value="Pgluconate_DH_NAD-bd_C"/>
</dbReference>
<dbReference type="InterPro" id="IPR013328">
    <property type="entry name" value="6PGD_dom2"/>
</dbReference>
<protein>
    <submittedName>
        <fullName evidence="3">DUF1932 domain-containing protein</fullName>
    </submittedName>
</protein>
<reference evidence="4" key="1">
    <citation type="journal article" date="2019" name="Int. J. Syst. Evol. Microbiol.">
        <title>The Global Catalogue of Microorganisms (GCM) 10K type strain sequencing project: providing services to taxonomists for standard genome sequencing and annotation.</title>
        <authorList>
            <consortium name="The Broad Institute Genomics Platform"/>
            <consortium name="The Broad Institute Genome Sequencing Center for Infectious Disease"/>
            <person name="Wu L."/>
            <person name="Ma J."/>
        </authorList>
    </citation>
    <scope>NUCLEOTIDE SEQUENCE [LARGE SCALE GENOMIC DNA]</scope>
    <source>
        <strain evidence="4">CCUG 50347</strain>
    </source>
</reference>
<dbReference type="InterPro" id="IPR036291">
    <property type="entry name" value="NAD(P)-bd_dom_sf"/>
</dbReference>
<feature type="region of interest" description="Disordered" evidence="1">
    <location>
        <begin position="258"/>
        <end position="296"/>
    </location>
</feature>
<dbReference type="RefSeq" id="WP_274186845.1">
    <property type="nucleotide sequence ID" value="NZ_BAABHN010000003.1"/>
</dbReference>
<dbReference type="SUPFAM" id="SSF48179">
    <property type="entry name" value="6-phosphogluconate dehydrogenase C-terminal domain-like"/>
    <property type="match status" value="1"/>
</dbReference>
<comment type="caution">
    <text evidence="3">The sequence shown here is derived from an EMBL/GenBank/DDBJ whole genome shotgun (WGS) entry which is preliminary data.</text>
</comment>
<evidence type="ECO:0000256" key="1">
    <source>
        <dbReference type="SAM" id="MobiDB-lite"/>
    </source>
</evidence>
<accession>A0ABV9RD30</accession>
<proteinExistence type="predicted"/>
<dbReference type="Gene3D" id="3.40.50.720">
    <property type="entry name" value="NAD(P)-binding Rossmann-like Domain"/>
    <property type="match status" value="1"/>
</dbReference>
<dbReference type="Pfam" id="PF09130">
    <property type="entry name" value="DUF1932"/>
    <property type="match status" value="1"/>
</dbReference>
<keyword evidence="4" id="KW-1185">Reference proteome</keyword>
<dbReference type="SUPFAM" id="SSF51735">
    <property type="entry name" value="NAD(P)-binding Rossmann-fold domains"/>
    <property type="match status" value="1"/>
</dbReference>